<reference evidence="1 2" key="1">
    <citation type="submission" date="2023-07" db="EMBL/GenBank/DDBJ databases">
        <title>Genomic Encyclopedia of Type Strains, Phase IV (KMG-IV): sequencing the most valuable type-strain genomes for metagenomic binning, comparative biology and taxonomic classification.</title>
        <authorList>
            <person name="Goeker M."/>
        </authorList>
    </citation>
    <scope>NUCLEOTIDE SEQUENCE [LARGE SCALE GENOMIC DNA]</scope>
    <source>
        <strain evidence="1 2">DSM 16784</strain>
    </source>
</reference>
<organism evidence="1 2">
    <name type="scientific">Breznakia pachnodae</name>
    <dbReference type="NCBI Taxonomy" id="265178"/>
    <lineage>
        <taxon>Bacteria</taxon>
        <taxon>Bacillati</taxon>
        <taxon>Bacillota</taxon>
        <taxon>Erysipelotrichia</taxon>
        <taxon>Erysipelotrichales</taxon>
        <taxon>Erysipelotrichaceae</taxon>
        <taxon>Breznakia</taxon>
    </lineage>
</organism>
<dbReference type="Proteomes" id="UP001230220">
    <property type="component" value="Unassembled WGS sequence"/>
</dbReference>
<accession>A0ABU0E718</accession>
<sequence length="78" mass="8994">MNPGQQQFFDFIVGFAKPDKVEEVKKLLEECFQRQNDGTFNNEFLNEVTPKIIDALEDDKKAEVKAIMDQFGSQHVSK</sequence>
<evidence type="ECO:0000313" key="2">
    <source>
        <dbReference type="Proteomes" id="UP001230220"/>
    </source>
</evidence>
<gene>
    <name evidence="1" type="ORF">J2S15_003457</name>
</gene>
<keyword evidence="2" id="KW-1185">Reference proteome</keyword>
<protein>
    <submittedName>
        <fullName evidence="1">Uncharacterized protein</fullName>
    </submittedName>
</protein>
<dbReference type="RefSeq" id="WP_307410589.1">
    <property type="nucleotide sequence ID" value="NZ_JAUSUR010000007.1"/>
</dbReference>
<comment type="caution">
    <text evidence="1">The sequence shown here is derived from an EMBL/GenBank/DDBJ whole genome shotgun (WGS) entry which is preliminary data.</text>
</comment>
<proteinExistence type="predicted"/>
<dbReference type="EMBL" id="JAUSUR010000007">
    <property type="protein sequence ID" value="MDQ0362703.1"/>
    <property type="molecule type" value="Genomic_DNA"/>
</dbReference>
<evidence type="ECO:0000313" key="1">
    <source>
        <dbReference type="EMBL" id="MDQ0362703.1"/>
    </source>
</evidence>
<name>A0ABU0E718_9FIRM</name>